<evidence type="ECO:0000313" key="2">
    <source>
        <dbReference type="EMBL" id="KAF8422607.1"/>
    </source>
</evidence>
<organism evidence="2 3">
    <name type="scientific">Boletus edulis BED1</name>
    <dbReference type="NCBI Taxonomy" id="1328754"/>
    <lineage>
        <taxon>Eukaryota</taxon>
        <taxon>Fungi</taxon>
        <taxon>Dikarya</taxon>
        <taxon>Basidiomycota</taxon>
        <taxon>Agaricomycotina</taxon>
        <taxon>Agaricomycetes</taxon>
        <taxon>Agaricomycetidae</taxon>
        <taxon>Boletales</taxon>
        <taxon>Boletineae</taxon>
        <taxon>Boletaceae</taxon>
        <taxon>Boletoideae</taxon>
        <taxon>Boletus</taxon>
    </lineage>
</organism>
<comment type="caution">
    <text evidence="2">The sequence shown here is derived from an EMBL/GenBank/DDBJ whole genome shotgun (WGS) entry which is preliminary data.</text>
</comment>
<proteinExistence type="predicted"/>
<evidence type="ECO:0000313" key="3">
    <source>
        <dbReference type="Proteomes" id="UP001194468"/>
    </source>
</evidence>
<sequence length="86" mass="8952">MHRHGESNAGRLNVEAADEVGVCVPVMITHGESRIAPLAGNGRRAGGRKSPRMLDSHSRSARTSDGDVQTWAGGSGSTSLVREVGS</sequence>
<evidence type="ECO:0000256" key="1">
    <source>
        <dbReference type="SAM" id="MobiDB-lite"/>
    </source>
</evidence>
<gene>
    <name evidence="2" type="ORF">L210DRAFT_981183</name>
</gene>
<reference evidence="2" key="1">
    <citation type="submission" date="2019-10" db="EMBL/GenBank/DDBJ databases">
        <authorList>
            <consortium name="DOE Joint Genome Institute"/>
            <person name="Kuo A."/>
            <person name="Miyauchi S."/>
            <person name="Kiss E."/>
            <person name="Drula E."/>
            <person name="Kohler A."/>
            <person name="Sanchez-Garcia M."/>
            <person name="Andreopoulos B."/>
            <person name="Barry K.W."/>
            <person name="Bonito G."/>
            <person name="Buee M."/>
            <person name="Carver A."/>
            <person name="Chen C."/>
            <person name="Cichocki N."/>
            <person name="Clum A."/>
            <person name="Culley D."/>
            <person name="Crous P.W."/>
            <person name="Fauchery L."/>
            <person name="Girlanda M."/>
            <person name="Hayes R."/>
            <person name="Keri Z."/>
            <person name="LaButti K."/>
            <person name="Lipzen A."/>
            <person name="Lombard V."/>
            <person name="Magnuson J."/>
            <person name="Maillard F."/>
            <person name="Morin E."/>
            <person name="Murat C."/>
            <person name="Nolan M."/>
            <person name="Ohm R."/>
            <person name="Pangilinan J."/>
            <person name="Pereira M."/>
            <person name="Perotto S."/>
            <person name="Peter M."/>
            <person name="Riley R."/>
            <person name="Sitrit Y."/>
            <person name="Stielow B."/>
            <person name="Szollosi G."/>
            <person name="Zifcakova L."/>
            <person name="Stursova M."/>
            <person name="Spatafora J.W."/>
            <person name="Tedersoo L."/>
            <person name="Vaario L.-M."/>
            <person name="Yamada A."/>
            <person name="Yan M."/>
            <person name="Wang P."/>
            <person name="Xu J."/>
            <person name="Bruns T."/>
            <person name="Baldrian P."/>
            <person name="Vilgalys R."/>
            <person name="Henrissat B."/>
            <person name="Grigoriev I.V."/>
            <person name="Hibbett D."/>
            <person name="Nagy L.G."/>
            <person name="Martin F.M."/>
        </authorList>
    </citation>
    <scope>NUCLEOTIDE SEQUENCE</scope>
    <source>
        <strain evidence="2">BED1</strain>
    </source>
</reference>
<name>A0AAD4G7B6_BOLED</name>
<keyword evidence="3" id="KW-1185">Reference proteome</keyword>
<feature type="region of interest" description="Disordered" evidence="1">
    <location>
        <begin position="32"/>
        <end position="86"/>
    </location>
</feature>
<accession>A0AAD4G7B6</accession>
<protein>
    <submittedName>
        <fullName evidence="2">Uncharacterized protein</fullName>
    </submittedName>
</protein>
<dbReference type="AlphaFoldDB" id="A0AAD4G7B6"/>
<reference evidence="2" key="2">
    <citation type="journal article" date="2020" name="Nat. Commun.">
        <title>Large-scale genome sequencing of mycorrhizal fungi provides insights into the early evolution of symbiotic traits.</title>
        <authorList>
            <person name="Miyauchi S."/>
            <person name="Kiss E."/>
            <person name="Kuo A."/>
            <person name="Drula E."/>
            <person name="Kohler A."/>
            <person name="Sanchez-Garcia M."/>
            <person name="Morin E."/>
            <person name="Andreopoulos B."/>
            <person name="Barry K.W."/>
            <person name="Bonito G."/>
            <person name="Buee M."/>
            <person name="Carver A."/>
            <person name="Chen C."/>
            <person name="Cichocki N."/>
            <person name="Clum A."/>
            <person name="Culley D."/>
            <person name="Crous P.W."/>
            <person name="Fauchery L."/>
            <person name="Girlanda M."/>
            <person name="Hayes R.D."/>
            <person name="Keri Z."/>
            <person name="LaButti K."/>
            <person name="Lipzen A."/>
            <person name="Lombard V."/>
            <person name="Magnuson J."/>
            <person name="Maillard F."/>
            <person name="Murat C."/>
            <person name="Nolan M."/>
            <person name="Ohm R.A."/>
            <person name="Pangilinan J."/>
            <person name="Pereira M.F."/>
            <person name="Perotto S."/>
            <person name="Peter M."/>
            <person name="Pfister S."/>
            <person name="Riley R."/>
            <person name="Sitrit Y."/>
            <person name="Stielow J.B."/>
            <person name="Szollosi G."/>
            <person name="Zifcakova L."/>
            <person name="Stursova M."/>
            <person name="Spatafora J.W."/>
            <person name="Tedersoo L."/>
            <person name="Vaario L.M."/>
            <person name="Yamada A."/>
            <person name="Yan M."/>
            <person name="Wang P."/>
            <person name="Xu J."/>
            <person name="Bruns T."/>
            <person name="Baldrian P."/>
            <person name="Vilgalys R."/>
            <person name="Dunand C."/>
            <person name="Henrissat B."/>
            <person name="Grigoriev I.V."/>
            <person name="Hibbett D."/>
            <person name="Nagy L.G."/>
            <person name="Martin F.M."/>
        </authorList>
    </citation>
    <scope>NUCLEOTIDE SEQUENCE</scope>
    <source>
        <strain evidence="2">BED1</strain>
    </source>
</reference>
<dbReference type="EMBL" id="WHUW01000122">
    <property type="protein sequence ID" value="KAF8422607.1"/>
    <property type="molecule type" value="Genomic_DNA"/>
</dbReference>
<feature type="compositionally biased region" description="Basic and acidic residues" evidence="1">
    <location>
        <begin position="52"/>
        <end position="65"/>
    </location>
</feature>
<dbReference type="Proteomes" id="UP001194468">
    <property type="component" value="Unassembled WGS sequence"/>
</dbReference>